<keyword evidence="2" id="KW-1185">Reference proteome</keyword>
<evidence type="ECO:0000313" key="2">
    <source>
        <dbReference type="Proteomes" id="UP000009026"/>
    </source>
</evidence>
<dbReference type="KEGG" id="mym:A176_004374"/>
<dbReference type="Proteomes" id="UP000009026">
    <property type="component" value="Chromosome"/>
</dbReference>
<dbReference type="PROSITE" id="PS51257">
    <property type="entry name" value="PROKAR_LIPOPROTEIN"/>
    <property type="match status" value="1"/>
</dbReference>
<reference evidence="1 2" key="1">
    <citation type="journal article" date="2016" name="PLoS ONE">
        <title>Complete Genome Sequence and Comparative Genomics of a Novel Myxobacterium Myxococcus hansupus.</title>
        <authorList>
            <person name="Sharma G."/>
            <person name="Narwani T."/>
            <person name="Subramanian S."/>
        </authorList>
    </citation>
    <scope>NUCLEOTIDE SEQUENCE [LARGE SCALE GENOMIC DNA]</scope>
    <source>
        <strain evidence="2">mixupus</strain>
    </source>
</reference>
<dbReference type="PATRIC" id="fig|1297742.4.peg.4416"/>
<gene>
    <name evidence="1" type="ORF">A176_004374</name>
</gene>
<accession>A0A0H4XGV3</accession>
<protein>
    <submittedName>
        <fullName evidence="1">Putative lipoprotein</fullName>
    </submittedName>
</protein>
<dbReference type="STRING" id="1297742.A176_004374"/>
<proteinExistence type="predicted"/>
<sequence>MKRLLFLSALAAAGCYTQETPQPDGVASFQVTLAGIYTGGTRTPLPVVNECATAHGGQALVPLEVRGTADCRLALPRTPVDFDVEILALDAKGQPMESFNGPVSFRTVPGNLMGEYRYRWTQLTNGRGTGTVRSGQLYGDTHVWVQDEAPQVDYANGQVVPGELPVEPATRTNSTGLSRLMKFEEPTIATVQVPQNSDQLTAYAGTYMRIGRNPEAGPPLLQNCPEGDPNDKQPVTLLVTGTDPGGFFVTDLTACRVREDSVPGANIQTGEPDGYYPGRFNSIYIYNYSFPEGLDPGDLLWSVSGSVQEFTATTQLTFPAWSVRERVRLLPQTEWTKYLDMAPPVEINGRLCGYSNSLYMTDPLCGYSYGNYKMESLESSLVKLTRVKFPTVFHNCDTNGNGSVPFFCPNTRAGTWGSCGTDNPNDPDIQERQCNIDCTLGIGQFAGVHCSERNTYNGFGQFTVEMNPSGPASAGLDESVPNRIQTFTVNVNADPTVVNWAQSDAFSRDQRVNVACDKPANVRFGATGTPVALAANTPLQHTMGAGQGIVYASVQNREDGTLTCKVAADARTRVNLVTKDAIPDLVPDCREDDPNAQAAQQCRYLHAASFDVVGHLRQVSAARPRWNLLPRDLDDICCYPGPGMECPQPIRNCVNP</sequence>
<dbReference type="AlphaFoldDB" id="A0A0H4XGV3"/>
<name>A0A0H4XGV3_9BACT</name>
<evidence type="ECO:0000313" key="1">
    <source>
        <dbReference type="EMBL" id="AKQ67462.1"/>
    </source>
</evidence>
<dbReference type="RefSeq" id="WP_002639166.1">
    <property type="nucleotide sequence ID" value="NZ_CP012109.1"/>
</dbReference>
<dbReference type="OrthoDB" id="5482013at2"/>
<organism evidence="1 2">
    <name type="scientific">Pseudomyxococcus hansupus</name>
    <dbReference type="NCBI Taxonomy" id="1297742"/>
    <lineage>
        <taxon>Bacteria</taxon>
        <taxon>Pseudomonadati</taxon>
        <taxon>Myxococcota</taxon>
        <taxon>Myxococcia</taxon>
        <taxon>Myxococcales</taxon>
        <taxon>Cystobacterineae</taxon>
        <taxon>Myxococcaceae</taxon>
        <taxon>Pseudomyxococcus</taxon>
    </lineage>
</organism>
<keyword evidence="1" id="KW-0449">Lipoprotein</keyword>
<dbReference type="EMBL" id="CP012109">
    <property type="protein sequence ID" value="AKQ67462.1"/>
    <property type="molecule type" value="Genomic_DNA"/>
</dbReference>